<feature type="domain" description="Glucose-methanol-choline oxidoreductase N-terminal" evidence="4">
    <location>
        <begin position="136"/>
        <end position="159"/>
    </location>
</feature>
<name>A0AA38MPS3_9CUCU</name>
<feature type="domain" description="Glucose-methanol-choline oxidoreductase N-terminal" evidence="5">
    <location>
        <begin position="309"/>
        <end position="323"/>
    </location>
</feature>
<evidence type="ECO:0000256" key="1">
    <source>
        <dbReference type="ARBA" id="ARBA00010790"/>
    </source>
</evidence>
<dbReference type="InterPro" id="IPR012132">
    <property type="entry name" value="GMC_OxRdtase"/>
</dbReference>
<evidence type="ECO:0000313" key="6">
    <source>
        <dbReference type="EMBL" id="KAJ3664221.1"/>
    </source>
</evidence>
<dbReference type="EMBL" id="JALNTZ010000002">
    <property type="protein sequence ID" value="KAJ3664221.1"/>
    <property type="molecule type" value="Genomic_DNA"/>
</dbReference>
<comment type="caution">
    <text evidence="6">The sequence shown here is derived from an EMBL/GenBank/DDBJ whole genome shotgun (WGS) entry which is preliminary data.</text>
</comment>
<sequence>MENLAGLMNACPDPTPGVSAHLFLTLVNTLTNAKCKINSPQNYPEDFSSKLNDQDEFDFVIIGGGSAGSVIANKLSENPKWKILVLEAGKIPSLDTELPSLLFSLQQTAEDWQYDTEPNPNACLGIKGNRCRWPRGKCLGGSSSINANLYVRANKKDFDLWAAAGNEGWDYESILKYLKEIEDLQAPDLINSENYGRGGYLPLNVYHSNEPIKKAIVEAAASLGYPMSSEEPNLGFFDALQTVEKGIRANAGKAFIGRVKDRENLVVALNSFVEKIVINEQKEVQGVVVLIDNKRITIKVRKEVIVSAGSLNSPQILMLSGVGPKEHLKKIGIDIVQDLPVGENLQDHAAHVGIYIALSDEAVLPKGNIIDDLYQYFMQGKGPVGEIGLTNFMGFINTRNDSIYPNIQILHVLFDKNDNYLLPTLQNVMGLKDEITSIERQVNQKSPTLKIVPILSNPKSRGRIQLRSKNPFDKPLIYANYFDNPEDIETLLGGIKFILKLLETAPVNKLNPQVIDLQIPGCETFEFKSDDFWRCAIKHVTTTLYHPVGSCKMGLLSDKGVVDNRLKVYGIKNLRVIDASIMPTVTTGNTNAPSLMIGQKGASMIVDDWSHGHSEL</sequence>
<dbReference type="Proteomes" id="UP001168821">
    <property type="component" value="Unassembled WGS sequence"/>
</dbReference>
<protein>
    <recommendedName>
        <fullName evidence="4 5">Glucose-methanol-choline oxidoreductase N-terminal domain-containing protein</fullName>
    </recommendedName>
</protein>
<organism evidence="6 7">
    <name type="scientific">Zophobas morio</name>
    <dbReference type="NCBI Taxonomy" id="2755281"/>
    <lineage>
        <taxon>Eukaryota</taxon>
        <taxon>Metazoa</taxon>
        <taxon>Ecdysozoa</taxon>
        <taxon>Arthropoda</taxon>
        <taxon>Hexapoda</taxon>
        <taxon>Insecta</taxon>
        <taxon>Pterygota</taxon>
        <taxon>Neoptera</taxon>
        <taxon>Endopterygota</taxon>
        <taxon>Coleoptera</taxon>
        <taxon>Polyphaga</taxon>
        <taxon>Cucujiformia</taxon>
        <taxon>Tenebrionidae</taxon>
        <taxon>Zophobas</taxon>
    </lineage>
</organism>
<dbReference type="InterPro" id="IPR036188">
    <property type="entry name" value="FAD/NAD-bd_sf"/>
</dbReference>
<evidence type="ECO:0000256" key="3">
    <source>
        <dbReference type="RuleBase" id="RU003968"/>
    </source>
</evidence>
<feature type="binding site" evidence="2">
    <location>
        <position position="273"/>
    </location>
    <ligand>
        <name>FAD</name>
        <dbReference type="ChEBI" id="CHEBI:57692"/>
    </ligand>
</feature>
<dbReference type="SUPFAM" id="SSF54373">
    <property type="entry name" value="FAD-linked reductases, C-terminal domain"/>
    <property type="match status" value="1"/>
</dbReference>
<keyword evidence="3" id="KW-0285">Flavoprotein</keyword>
<dbReference type="PROSITE" id="PS00623">
    <property type="entry name" value="GMC_OXRED_1"/>
    <property type="match status" value="1"/>
</dbReference>
<dbReference type="SUPFAM" id="SSF51905">
    <property type="entry name" value="FAD/NAD(P)-binding domain"/>
    <property type="match status" value="1"/>
</dbReference>
<dbReference type="AlphaFoldDB" id="A0AA38MPS3"/>
<keyword evidence="7" id="KW-1185">Reference proteome</keyword>
<comment type="cofactor">
    <cofactor evidence="2">
        <name>FAD</name>
        <dbReference type="ChEBI" id="CHEBI:57692"/>
    </cofactor>
</comment>
<evidence type="ECO:0000259" key="4">
    <source>
        <dbReference type="PROSITE" id="PS00623"/>
    </source>
</evidence>
<dbReference type="Gene3D" id="3.50.50.60">
    <property type="entry name" value="FAD/NAD(P)-binding domain"/>
    <property type="match status" value="1"/>
</dbReference>
<comment type="similarity">
    <text evidence="1 3">Belongs to the GMC oxidoreductase family.</text>
</comment>
<dbReference type="PIRSF" id="PIRSF000137">
    <property type="entry name" value="Alcohol_oxidase"/>
    <property type="match status" value="1"/>
</dbReference>
<dbReference type="PROSITE" id="PS00624">
    <property type="entry name" value="GMC_OXRED_2"/>
    <property type="match status" value="1"/>
</dbReference>
<accession>A0AA38MPS3</accession>
<dbReference type="GO" id="GO:0050660">
    <property type="term" value="F:flavin adenine dinucleotide binding"/>
    <property type="evidence" value="ECO:0007669"/>
    <property type="project" value="InterPro"/>
</dbReference>
<evidence type="ECO:0000259" key="5">
    <source>
        <dbReference type="PROSITE" id="PS00624"/>
    </source>
</evidence>
<proteinExistence type="inferred from homology"/>
<dbReference type="InterPro" id="IPR000172">
    <property type="entry name" value="GMC_OxRdtase_N"/>
</dbReference>
<dbReference type="GO" id="GO:0016614">
    <property type="term" value="F:oxidoreductase activity, acting on CH-OH group of donors"/>
    <property type="evidence" value="ECO:0007669"/>
    <property type="project" value="InterPro"/>
</dbReference>
<keyword evidence="2 3" id="KW-0274">FAD</keyword>
<dbReference type="Pfam" id="PF05199">
    <property type="entry name" value="GMC_oxred_C"/>
    <property type="match status" value="1"/>
</dbReference>
<gene>
    <name evidence="6" type="ORF">Zmor_008406</name>
</gene>
<dbReference type="Pfam" id="PF00732">
    <property type="entry name" value="GMC_oxred_N"/>
    <property type="match status" value="1"/>
</dbReference>
<dbReference type="InterPro" id="IPR007867">
    <property type="entry name" value="GMC_OxRtase_C"/>
</dbReference>
<evidence type="ECO:0000313" key="7">
    <source>
        <dbReference type="Proteomes" id="UP001168821"/>
    </source>
</evidence>
<evidence type="ECO:0000256" key="2">
    <source>
        <dbReference type="PIRSR" id="PIRSR000137-2"/>
    </source>
</evidence>
<dbReference type="PANTHER" id="PTHR11552">
    <property type="entry name" value="GLUCOSE-METHANOL-CHOLINE GMC OXIDOREDUCTASE"/>
    <property type="match status" value="1"/>
</dbReference>
<dbReference type="PANTHER" id="PTHR11552:SF215">
    <property type="entry name" value="FI02019P"/>
    <property type="match status" value="1"/>
</dbReference>
<dbReference type="Gene3D" id="3.30.560.10">
    <property type="entry name" value="Glucose Oxidase, domain 3"/>
    <property type="match status" value="1"/>
</dbReference>
<reference evidence="6" key="1">
    <citation type="journal article" date="2023" name="G3 (Bethesda)">
        <title>Whole genome assemblies of Zophobas morio and Tenebrio molitor.</title>
        <authorList>
            <person name="Kaur S."/>
            <person name="Stinson S.A."/>
            <person name="diCenzo G.C."/>
        </authorList>
    </citation>
    <scope>NUCLEOTIDE SEQUENCE</scope>
    <source>
        <strain evidence="6">QUZm001</strain>
    </source>
</reference>